<evidence type="ECO:0000313" key="4">
    <source>
        <dbReference type="EMBL" id="KAL3317986.1"/>
    </source>
</evidence>
<protein>
    <recommendedName>
        <fullName evidence="3">HSA domain-containing protein</fullName>
    </recommendedName>
</protein>
<dbReference type="PROSITE" id="PS51204">
    <property type="entry name" value="HSA"/>
    <property type="match status" value="1"/>
</dbReference>
<dbReference type="EMBL" id="JBJKFK010000302">
    <property type="protein sequence ID" value="KAL3317986.1"/>
    <property type="molecule type" value="Genomic_DNA"/>
</dbReference>
<dbReference type="Pfam" id="PF07529">
    <property type="entry name" value="HSA"/>
    <property type="match status" value="1"/>
</dbReference>
<dbReference type="AlphaFoldDB" id="A0ABD2QEL8"/>
<gene>
    <name evidence="4" type="ORF">Ciccas_003356</name>
</gene>
<evidence type="ECO:0000259" key="3">
    <source>
        <dbReference type="PROSITE" id="PS51204"/>
    </source>
</evidence>
<dbReference type="GO" id="GO:0005634">
    <property type="term" value="C:nucleus"/>
    <property type="evidence" value="ECO:0007669"/>
    <property type="project" value="UniProtKB-SubCell"/>
</dbReference>
<accession>A0ABD2QEL8</accession>
<name>A0ABD2QEL8_9PLAT</name>
<comment type="caution">
    <text evidence="4">The sequence shown here is derived from an EMBL/GenBank/DDBJ whole genome shotgun (WGS) entry which is preliminary data.</text>
</comment>
<evidence type="ECO:0000313" key="5">
    <source>
        <dbReference type="Proteomes" id="UP001626550"/>
    </source>
</evidence>
<reference evidence="4 5" key="1">
    <citation type="submission" date="2024-11" db="EMBL/GenBank/DDBJ databases">
        <title>Adaptive evolution of stress response genes in parasites aligns with host niche diversity.</title>
        <authorList>
            <person name="Hahn C."/>
            <person name="Resl P."/>
        </authorList>
    </citation>
    <scope>NUCLEOTIDE SEQUENCE [LARGE SCALE GENOMIC DNA]</scope>
    <source>
        <strain evidence="4">EGGRZ-B1_66</strain>
        <tissue evidence="4">Body</tissue>
    </source>
</reference>
<evidence type="ECO:0000256" key="1">
    <source>
        <dbReference type="ARBA" id="ARBA00004123"/>
    </source>
</evidence>
<keyword evidence="2" id="KW-0539">Nucleus</keyword>
<dbReference type="SMART" id="SM00573">
    <property type="entry name" value="HSA"/>
    <property type="match status" value="1"/>
</dbReference>
<dbReference type="InterPro" id="IPR014012">
    <property type="entry name" value="HSA_dom"/>
</dbReference>
<keyword evidence="5" id="KW-1185">Reference proteome</keyword>
<comment type="subcellular location">
    <subcellularLocation>
        <location evidence="1">Nucleus</location>
    </subcellularLocation>
</comment>
<feature type="domain" description="HSA" evidence="3">
    <location>
        <begin position="137"/>
        <end position="217"/>
    </location>
</feature>
<proteinExistence type="predicted"/>
<sequence>MSLYDENSSKNFSNFLRVHCDRLNSSIQSIRLELGSISINNDILSLATERKLLHKLQSSSLTQGRPNILENVLEFAHAEREDQTLVHLPNNASFPGTKKDFSASSASHDVIQAQQETYVLKRIGQLRKSGLWTASRLPKVLEPQPLLTHSDYLLDEVIWLACDFHEERKWKKAMAKQLAYAAKADYEARQLRNSQMEPNIQLYSKHNAQQVSHMVMQWWSNNKQVSYSLVSASGLVLS</sequence>
<dbReference type="Proteomes" id="UP001626550">
    <property type="component" value="Unassembled WGS sequence"/>
</dbReference>
<evidence type="ECO:0000256" key="2">
    <source>
        <dbReference type="ARBA" id="ARBA00023242"/>
    </source>
</evidence>
<organism evidence="4 5">
    <name type="scientific">Cichlidogyrus casuarinus</name>
    <dbReference type="NCBI Taxonomy" id="1844966"/>
    <lineage>
        <taxon>Eukaryota</taxon>
        <taxon>Metazoa</taxon>
        <taxon>Spiralia</taxon>
        <taxon>Lophotrochozoa</taxon>
        <taxon>Platyhelminthes</taxon>
        <taxon>Monogenea</taxon>
        <taxon>Monopisthocotylea</taxon>
        <taxon>Dactylogyridea</taxon>
        <taxon>Ancyrocephalidae</taxon>
        <taxon>Cichlidogyrus</taxon>
    </lineage>
</organism>
<dbReference type="PANTHER" id="PTHR46459">
    <property type="entry name" value="E1A-BINDING PROTEIN P400-RELATED"/>
    <property type="match status" value="1"/>
</dbReference>
<dbReference type="PANTHER" id="PTHR46459:SF1">
    <property type="entry name" value="E1A-BINDING PROTEIN P400"/>
    <property type="match status" value="1"/>
</dbReference>